<name>A0A6J7X6W4_9CAUD</name>
<organism evidence="1">
    <name type="scientific">uncultured Caudovirales phage</name>
    <dbReference type="NCBI Taxonomy" id="2100421"/>
    <lineage>
        <taxon>Viruses</taxon>
        <taxon>Duplodnaviria</taxon>
        <taxon>Heunggongvirae</taxon>
        <taxon>Uroviricota</taxon>
        <taxon>Caudoviricetes</taxon>
        <taxon>Peduoviridae</taxon>
        <taxon>Maltschvirus</taxon>
        <taxon>Maltschvirus maltsch</taxon>
    </lineage>
</organism>
<sequence length="84" mass="9091">MLEKVTVVDRIEVVESGVVQVRVCTRIMEDGKQISGTFHRHVVVPGADYSAEDARVKVICAATHTADIVAAYKAKLAEQQIPAA</sequence>
<evidence type="ECO:0000313" key="1">
    <source>
        <dbReference type="EMBL" id="CAB5222983.1"/>
    </source>
</evidence>
<proteinExistence type="predicted"/>
<accession>A0A6J7X6W4</accession>
<protein>
    <submittedName>
        <fullName evidence="1">Uncharacterized protein</fullName>
    </submittedName>
</protein>
<dbReference type="EMBL" id="LR798302">
    <property type="protein sequence ID" value="CAB5222983.1"/>
    <property type="molecule type" value="Genomic_DNA"/>
</dbReference>
<gene>
    <name evidence="1" type="ORF">UFOVP372_45</name>
</gene>
<reference evidence="1" key="1">
    <citation type="submission" date="2020-05" db="EMBL/GenBank/DDBJ databases">
        <authorList>
            <person name="Chiriac C."/>
            <person name="Salcher M."/>
            <person name="Ghai R."/>
            <person name="Kavagutti S V."/>
        </authorList>
    </citation>
    <scope>NUCLEOTIDE SEQUENCE</scope>
</reference>